<evidence type="ECO:0000313" key="1">
    <source>
        <dbReference type="EMBL" id="QBK88825.1"/>
    </source>
</evidence>
<sequence length="139" mass="15833">MSKSISNKEKSPPNKLDKIVDTIAALDEEMFNDLYKIVDTIAALDEEMFNDLYDFLKTQYSDVCSTGDVVINKIIDYLWNRDEECEEGCEQGKKKILEYINSDSSARRYSACCISYLDGDIIRFVNSSGTIKADPLWAD</sequence>
<reference evidence="1" key="1">
    <citation type="journal article" date="2019" name="MBio">
        <title>Virus Genomes from Deep Sea Sediments Expand the Ocean Megavirome and Support Independent Origins of Viral Gigantism.</title>
        <authorList>
            <person name="Backstrom D."/>
            <person name="Yutin N."/>
            <person name="Jorgensen S.L."/>
            <person name="Dharamshi J."/>
            <person name="Homa F."/>
            <person name="Zaremba-Niedwiedzka K."/>
            <person name="Spang A."/>
            <person name="Wolf Y.I."/>
            <person name="Koonin E.V."/>
            <person name="Ettema T.J."/>
        </authorList>
    </citation>
    <scope>NUCLEOTIDE SEQUENCE</scope>
</reference>
<name>A0A481Z167_9VIRU</name>
<dbReference type="EMBL" id="MK500400">
    <property type="protein sequence ID" value="QBK88825.1"/>
    <property type="molecule type" value="Genomic_DNA"/>
</dbReference>
<organism evidence="1">
    <name type="scientific">Mimivirus LCMiAC01</name>
    <dbReference type="NCBI Taxonomy" id="2506608"/>
    <lineage>
        <taxon>Viruses</taxon>
        <taxon>Varidnaviria</taxon>
        <taxon>Bamfordvirae</taxon>
        <taxon>Nucleocytoviricota</taxon>
        <taxon>Megaviricetes</taxon>
        <taxon>Imitervirales</taxon>
        <taxon>Mimiviridae</taxon>
        <taxon>Klosneuvirinae</taxon>
    </lineage>
</organism>
<gene>
    <name evidence="1" type="ORF">LCMiAC01_05070</name>
</gene>
<accession>A0A481Z167</accession>
<proteinExistence type="predicted"/>
<protein>
    <submittedName>
        <fullName evidence="1">Uncharacterized protein</fullName>
    </submittedName>
</protein>